<evidence type="ECO:0000313" key="2">
    <source>
        <dbReference type="EMBL" id="MBB5138152.1"/>
    </source>
</evidence>
<keyword evidence="1" id="KW-0812">Transmembrane</keyword>
<evidence type="ECO:0000256" key="1">
    <source>
        <dbReference type="SAM" id="Phobius"/>
    </source>
</evidence>
<gene>
    <name evidence="2" type="ORF">HNP84_007905</name>
</gene>
<dbReference type="Proteomes" id="UP000578449">
    <property type="component" value="Unassembled WGS sequence"/>
</dbReference>
<keyword evidence="1" id="KW-1133">Transmembrane helix</keyword>
<dbReference type="RefSeq" id="WP_185055039.1">
    <property type="nucleotide sequence ID" value="NZ_BAABIX010000018.1"/>
</dbReference>
<organism evidence="2 3">
    <name type="scientific">Thermocatellispora tengchongensis</name>
    <dbReference type="NCBI Taxonomy" id="1073253"/>
    <lineage>
        <taxon>Bacteria</taxon>
        <taxon>Bacillati</taxon>
        <taxon>Actinomycetota</taxon>
        <taxon>Actinomycetes</taxon>
        <taxon>Streptosporangiales</taxon>
        <taxon>Streptosporangiaceae</taxon>
        <taxon>Thermocatellispora</taxon>
    </lineage>
</organism>
<comment type="caution">
    <text evidence="2">The sequence shown here is derived from an EMBL/GenBank/DDBJ whole genome shotgun (WGS) entry which is preliminary data.</text>
</comment>
<protein>
    <submittedName>
        <fullName evidence="2">Uncharacterized protein</fullName>
    </submittedName>
</protein>
<dbReference type="EMBL" id="JACHGN010000022">
    <property type="protein sequence ID" value="MBB5138152.1"/>
    <property type="molecule type" value="Genomic_DNA"/>
</dbReference>
<keyword evidence="1" id="KW-0472">Membrane</keyword>
<keyword evidence="3" id="KW-1185">Reference proteome</keyword>
<sequence length="58" mass="6249">MPGIGLAAKLATAGGLVLMGGLLWWLGGVWPRHAPDTPPRIIRSPYAARRYPGMPLDR</sequence>
<evidence type="ECO:0000313" key="3">
    <source>
        <dbReference type="Proteomes" id="UP000578449"/>
    </source>
</evidence>
<reference evidence="2 3" key="1">
    <citation type="submission" date="2020-08" db="EMBL/GenBank/DDBJ databases">
        <title>Genomic Encyclopedia of Type Strains, Phase IV (KMG-IV): sequencing the most valuable type-strain genomes for metagenomic binning, comparative biology and taxonomic classification.</title>
        <authorList>
            <person name="Goeker M."/>
        </authorList>
    </citation>
    <scope>NUCLEOTIDE SEQUENCE [LARGE SCALE GENOMIC DNA]</scope>
    <source>
        <strain evidence="2 3">DSM 45615</strain>
    </source>
</reference>
<name>A0A840PG75_9ACTN</name>
<accession>A0A840PG75</accession>
<proteinExistence type="predicted"/>
<feature type="transmembrane region" description="Helical" evidence="1">
    <location>
        <begin position="6"/>
        <end position="26"/>
    </location>
</feature>
<dbReference type="AlphaFoldDB" id="A0A840PG75"/>